<proteinExistence type="predicted"/>
<name>A0A941E6N6_9ACTN</name>
<feature type="region of interest" description="Disordered" evidence="1">
    <location>
        <begin position="1"/>
        <end position="63"/>
    </location>
</feature>
<comment type="caution">
    <text evidence="2">The sequence shown here is derived from an EMBL/GenBank/DDBJ whole genome shotgun (WGS) entry which is preliminary data.</text>
</comment>
<keyword evidence="3" id="KW-1185">Reference proteome</keyword>
<evidence type="ECO:0000256" key="1">
    <source>
        <dbReference type="SAM" id="MobiDB-lite"/>
    </source>
</evidence>
<feature type="compositionally biased region" description="Pro residues" evidence="1">
    <location>
        <begin position="1"/>
        <end position="32"/>
    </location>
</feature>
<accession>A0A941E6N6</accession>
<dbReference type="AlphaFoldDB" id="A0A941E6N6"/>
<sequence length="82" mass="8551">PPQSAAAPPPFVVAEPPPEPPGDYDPGPPPPFMDEAPPDEPFDPHLAALSDEAVPNDPGPSARDLLIKELGASLIDEIQNPD</sequence>
<feature type="non-terminal residue" evidence="2">
    <location>
        <position position="1"/>
    </location>
</feature>
<dbReference type="EMBL" id="JAGSOH010000013">
    <property type="protein sequence ID" value="MBR7826101.1"/>
    <property type="molecule type" value="Genomic_DNA"/>
</dbReference>
<protein>
    <submittedName>
        <fullName evidence="2">Uncharacterized protein</fullName>
    </submittedName>
</protein>
<reference evidence="2" key="1">
    <citation type="submission" date="2021-04" db="EMBL/GenBank/DDBJ databases">
        <title>Genome based classification of Actinospica acidithermotolerans sp. nov., an actinobacterium isolated from an Indonesian hot spring.</title>
        <authorList>
            <person name="Kusuma A.B."/>
            <person name="Putra K.E."/>
            <person name="Nafisah S."/>
            <person name="Loh J."/>
            <person name="Nouioui I."/>
            <person name="Goodfellow M."/>
        </authorList>
    </citation>
    <scope>NUCLEOTIDE SEQUENCE</scope>
    <source>
        <strain evidence="2">MGRD01-02</strain>
    </source>
</reference>
<organism evidence="2 3">
    <name type="scientific">Actinospica acidithermotolerans</name>
    <dbReference type="NCBI Taxonomy" id="2828514"/>
    <lineage>
        <taxon>Bacteria</taxon>
        <taxon>Bacillati</taxon>
        <taxon>Actinomycetota</taxon>
        <taxon>Actinomycetes</taxon>
        <taxon>Catenulisporales</taxon>
        <taxon>Actinospicaceae</taxon>
        <taxon>Actinospica</taxon>
    </lineage>
</organism>
<evidence type="ECO:0000313" key="3">
    <source>
        <dbReference type="Proteomes" id="UP000676325"/>
    </source>
</evidence>
<dbReference type="Proteomes" id="UP000676325">
    <property type="component" value="Unassembled WGS sequence"/>
</dbReference>
<evidence type="ECO:0000313" key="2">
    <source>
        <dbReference type="EMBL" id="MBR7826101.1"/>
    </source>
</evidence>
<gene>
    <name evidence="2" type="ORF">KDK95_07290</name>
</gene>